<sequence length="96" mass="10224">MVQVTSGLKPQPPKGWDEEDSGTATHRGITNVGAKLGGARFSGFIRSVRASGEPVSAGGGPLVLRCEGRHQAPHRLEGRLEMGVELHSRLLLTENI</sequence>
<feature type="region of interest" description="Disordered" evidence="1">
    <location>
        <begin position="1"/>
        <end position="31"/>
    </location>
</feature>
<evidence type="ECO:0000313" key="2">
    <source>
        <dbReference type="EMBL" id="MPC83651.1"/>
    </source>
</evidence>
<gene>
    <name evidence="2" type="ORF">E2C01_078366</name>
</gene>
<proteinExistence type="predicted"/>
<accession>A0A5B7IE48</accession>
<evidence type="ECO:0000256" key="1">
    <source>
        <dbReference type="SAM" id="MobiDB-lite"/>
    </source>
</evidence>
<keyword evidence="3" id="KW-1185">Reference proteome</keyword>
<dbReference type="Proteomes" id="UP000324222">
    <property type="component" value="Unassembled WGS sequence"/>
</dbReference>
<comment type="caution">
    <text evidence="2">The sequence shown here is derived from an EMBL/GenBank/DDBJ whole genome shotgun (WGS) entry which is preliminary data.</text>
</comment>
<organism evidence="2 3">
    <name type="scientific">Portunus trituberculatus</name>
    <name type="common">Swimming crab</name>
    <name type="synonym">Neptunus trituberculatus</name>
    <dbReference type="NCBI Taxonomy" id="210409"/>
    <lineage>
        <taxon>Eukaryota</taxon>
        <taxon>Metazoa</taxon>
        <taxon>Ecdysozoa</taxon>
        <taxon>Arthropoda</taxon>
        <taxon>Crustacea</taxon>
        <taxon>Multicrustacea</taxon>
        <taxon>Malacostraca</taxon>
        <taxon>Eumalacostraca</taxon>
        <taxon>Eucarida</taxon>
        <taxon>Decapoda</taxon>
        <taxon>Pleocyemata</taxon>
        <taxon>Brachyura</taxon>
        <taxon>Eubrachyura</taxon>
        <taxon>Portunoidea</taxon>
        <taxon>Portunidae</taxon>
        <taxon>Portuninae</taxon>
        <taxon>Portunus</taxon>
    </lineage>
</organism>
<dbReference type="EMBL" id="VSRR010063057">
    <property type="protein sequence ID" value="MPC83651.1"/>
    <property type="molecule type" value="Genomic_DNA"/>
</dbReference>
<name>A0A5B7IE48_PORTR</name>
<reference evidence="2 3" key="1">
    <citation type="submission" date="2019-05" db="EMBL/GenBank/DDBJ databases">
        <title>Another draft genome of Portunus trituberculatus and its Hox gene families provides insights of decapod evolution.</title>
        <authorList>
            <person name="Jeong J.-H."/>
            <person name="Song I."/>
            <person name="Kim S."/>
            <person name="Choi T."/>
            <person name="Kim D."/>
            <person name="Ryu S."/>
            <person name="Kim W."/>
        </authorList>
    </citation>
    <scope>NUCLEOTIDE SEQUENCE [LARGE SCALE GENOMIC DNA]</scope>
    <source>
        <tissue evidence="2">Muscle</tissue>
    </source>
</reference>
<dbReference type="AlphaFoldDB" id="A0A5B7IE48"/>
<evidence type="ECO:0000313" key="3">
    <source>
        <dbReference type="Proteomes" id="UP000324222"/>
    </source>
</evidence>
<protein>
    <submittedName>
        <fullName evidence="2">Uncharacterized protein</fullName>
    </submittedName>
</protein>